<evidence type="ECO:0000313" key="4">
    <source>
        <dbReference type="EMBL" id="CAD8580602.1"/>
    </source>
</evidence>
<feature type="binding site" evidence="2">
    <location>
        <begin position="335"/>
        <end position="342"/>
    </location>
    <ligand>
        <name>ATP</name>
        <dbReference type="ChEBI" id="CHEBI:30616"/>
    </ligand>
</feature>
<dbReference type="InterPro" id="IPR036047">
    <property type="entry name" value="F-box-like_dom_sf"/>
</dbReference>
<dbReference type="AlphaFoldDB" id="A0A7S0KHV1"/>
<protein>
    <recommendedName>
        <fullName evidence="3">Kinesin motor domain-containing protein</fullName>
    </recommendedName>
</protein>
<dbReference type="SUPFAM" id="SSF52540">
    <property type="entry name" value="P-loop containing nucleoside triphosphate hydrolases"/>
    <property type="match status" value="1"/>
</dbReference>
<organism evidence="4">
    <name type="scientific">Micromonas pusilla</name>
    <name type="common">Picoplanktonic green alga</name>
    <name type="synonym">Chromulina pusilla</name>
    <dbReference type="NCBI Taxonomy" id="38833"/>
    <lineage>
        <taxon>Eukaryota</taxon>
        <taxon>Viridiplantae</taxon>
        <taxon>Chlorophyta</taxon>
        <taxon>Mamiellophyceae</taxon>
        <taxon>Mamiellales</taxon>
        <taxon>Mamiellaceae</taxon>
        <taxon>Micromonas</taxon>
    </lineage>
</organism>
<gene>
    <name evidence="4" type="ORF">MSP1404_LOCUS2706</name>
</gene>
<dbReference type="GO" id="GO:0003777">
    <property type="term" value="F:microtubule motor activity"/>
    <property type="evidence" value="ECO:0007669"/>
    <property type="project" value="InterPro"/>
</dbReference>
<proteinExistence type="inferred from homology"/>
<sequence length="687" mass="74952">MGNAPSTAGDGPDTCEDVTDRTSALNFDLAFQIVRFCSTRDSASVACTCRALRDMQRDSDQMWWKPVTYQLARESKLYVSEIEHSGLPVSGGTWRREFFRLWTCRDRWREAAEEGDANGEHGDETPEDRLARLTDAEGEAFDARNEAARFEAGSIRVGVRMRPRGMGAAVTGPASDPGRGIVLPLHQRLRMIKAQRGAGTTTADAMRVLMMDSGRGEEASRSPWADAAPRCEKMDDDDAALGDLTNVEKAEKKRDDAAVKEKGVAEGYDFTCGILEVDERGGRVMAVAPGVGLREFAFDAVYSDRATQLDVYEQSARALVADVINGINATIVVYGQTGSGKTHTMFGELDQKSESRGLVPRACEEIFAAAADRKRGLGVTSEMAVSYVEIFGDEMTDLLRGGAPVGNSRVAGHGYILDGSTEIRVDDVEDVRRALEDGDAQKRRAATAMNARSSRAHAVFTVSLVQTDDETGKEMRSRLFLADLGGSERLKKSLAHEGVAAPGTVPWVEYYESRRRLTEALNINSGLLALKRCVDALHEARKCEEEGTPPPHVPYHDSKLTALLAPALGGNSKTAVVVTCAQEHEHAAETTQSLRFGEKCSSVETRARVGADDLANAIAKLNGKIADCEEKIRAVERWETVKTTRRDEVEGKDEVVMTSKLVGAEDLREELEAMLAERRALRSRAAA</sequence>
<comment type="similarity">
    <text evidence="2">Belongs to the TRAFAC class myosin-kinesin ATPase superfamily. Kinesin family.</text>
</comment>
<accession>A0A7S0KHV1</accession>
<dbReference type="SUPFAM" id="SSF81383">
    <property type="entry name" value="F-box domain"/>
    <property type="match status" value="1"/>
</dbReference>
<dbReference type="GO" id="GO:0005524">
    <property type="term" value="F:ATP binding"/>
    <property type="evidence" value="ECO:0007669"/>
    <property type="project" value="UniProtKB-UniRule"/>
</dbReference>
<evidence type="ECO:0000256" key="2">
    <source>
        <dbReference type="PROSITE-ProRule" id="PRU00283"/>
    </source>
</evidence>
<dbReference type="Gene3D" id="1.20.1280.50">
    <property type="match status" value="1"/>
</dbReference>
<reference evidence="4" key="1">
    <citation type="submission" date="2021-01" db="EMBL/GenBank/DDBJ databases">
        <authorList>
            <person name="Corre E."/>
            <person name="Pelletier E."/>
            <person name="Niang G."/>
            <person name="Scheremetjew M."/>
            <person name="Finn R."/>
            <person name="Kale V."/>
            <person name="Holt S."/>
            <person name="Cochrane G."/>
            <person name="Meng A."/>
            <person name="Brown T."/>
            <person name="Cohen L."/>
        </authorList>
    </citation>
    <scope>NUCLEOTIDE SEQUENCE</scope>
    <source>
        <strain evidence="4">CCMP494</strain>
    </source>
</reference>
<dbReference type="InterPro" id="IPR027640">
    <property type="entry name" value="Kinesin-like_fam"/>
</dbReference>
<dbReference type="PANTHER" id="PTHR24115:SF545">
    <property type="entry name" value="KINESIN-LIKE PROTEIN KIP2"/>
    <property type="match status" value="1"/>
</dbReference>
<dbReference type="InterPro" id="IPR027417">
    <property type="entry name" value="P-loop_NTPase"/>
</dbReference>
<feature type="domain" description="Kinesin motor" evidence="3">
    <location>
        <begin position="246"/>
        <end position="603"/>
    </location>
</feature>
<dbReference type="GO" id="GO:0005874">
    <property type="term" value="C:microtubule"/>
    <property type="evidence" value="ECO:0007669"/>
    <property type="project" value="TreeGrafter"/>
</dbReference>
<dbReference type="Gene3D" id="3.40.850.10">
    <property type="entry name" value="Kinesin motor domain"/>
    <property type="match status" value="1"/>
</dbReference>
<dbReference type="GO" id="GO:0007018">
    <property type="term" value="P:microtubule-based movement"/>
    <property type="evidence" value="ECO:0007669"/>
    <property type="project" value="InterPro"/>
</dbReference>
<dbReference type="InterPro" id="IPR001752">
    <property type="entry name" value="Kinesin_motor_dom"/>
</dbReference>
<dbReference type="InterPro" id="IPR036961">
    <property type="entry name" value="Kinesin_motor_dom_sf"/>
</dbReference>
<keyword evidence="2" id="KW-0547">Nucleotide-binding</keyword>
<name>A0A7S0KHV1_MICPS</name>
<dbReference type="GO" id="GO:0005871">
    <property type="term" value="C:kinesin complex"/>
    <property type="evidence" value="ECO:0007669"/>
    <property type="project" value="TreeGrafter"/>
</dbReference>
<dbReference type="PROSITE" id="PS50067">
    <property type="entry name" value="KINESIN_MOTOR_2"/>
    <property type="match status" value="1"/>
</dbReference>
<evidence type="ECO:0000259" key="3">
    <source>
        <dbReference type="PROSITE" id="PS50067"/>
    </source>
</evidence>
<dbReference type="EMBL" id="HBEV01003619">
    <property type="protein sequence ID" value="CAD8580602.1"/>
    <property type="molecule type" value="Transcribed_RNA"/>
</dbReference>
<dbReference type="GO" id="GO:0016887">
    <property type="term" value="F:ATP hydrolysis activity"/>
    <property type="evidence" value="ECO:0007669"/>
    <property type="project" value="TreeGrafter"/>
</dbReference>
<dbReference type="PRINTS" id="PR00380">
    <property type="entry name" value="KINESINHEAVY"/>
</dbReference>
<dbReference type="Pfam" id="PF00225">
    <property type="entry name" value="Kinesin"/>
    <property type="match status" value="1"/>
</dbReference>
<evidence type="ECO:0000256" key="1">
    <source>
        <dbReference type="ARBA" id="ARBA00023175"/>
    </source>
</evidence>
<keyword evidence="2" id="KW-0067">ATP-binding</keyword>
<keyword evidence="1 2" id="KW-0505">Motor protein</keyword>
<dbReference type="GO" id="GO:0008017">
    <property type="term" value="F:microtubule binding"/>
    <property type="evidence" value="ECO:0007669"/>
    <property type="project" value="InterPro"/>
</dbReference>
<dbReference type="SMART" id="SM00129">
    <property type="entry name" value="KISc"/>
    <property type="match status" value="1"/>
</dbReference>
<dbReference type="PANTHER" id="PTHR24115">
    <property type="entry name" value="KINESIN-RELATED"/>
    <property type="match status" value="1"/>
</dbReference>